<evidence type="ECO:0000313" key="2">
    <source>
        <dbReference type="EMBL" id="MBW73859.1"/>
    </source>
</evidence>
<reference evidence="2" key="1">
    <citation type="submission" date="2018-01" db="EMBL/GenBank/DDBJ databases">
        <title>An insight into the sialome of Amazonian anophelines.</title>
        <authorList>
            <person name="Ribeiro J.M."/>
            <person name="Scarpassa V."/>
            <person name="Calvo E."/>
        </authorList>
    </citation>
    <scope>NUCLEOTIDE SEQUENCE</scope>
</reference>
<feature type="compositionally biased region" description="Basic and acidic residues" evidence="1">
    <location>
        <begin position="28"/>
        <end position="50"/>
    </location>
</feature>
<evidence type="ECO:0000256" key="1">
    <source>
        <dbReference type="SAM" id="MobiDB-lite"/>
    </source>
</evidence>
<dbReference type="EMBL" id="GGFL01009681">
    <property type="protein sequence ID" value="MBW73859.1"/>
    <property type="molecule type" value="Transcribed_RNA"/>
</dbReference>
<organism evidence="2">
    <name type="scientific">Anopheles darlingi</name>
    <name type="common">Mosquito</name>
    <dbReference type="NCBI Taxonomy" id="43151"/>
    <lineage>
        <taxon>Eukaryota</taxon>
        <taxon>Metazoa</taxon>
        <taxon>Ecdysozoa</taxon>
        <taxon>Arthropoda</taxon>
        <taxon>Hexapoda</taxon>
        <taxon>Insecta</taxon>
        <taxon>Pterygota</taxon>
        <taxon>Neoptera</taxon>
        <taxon>Endopterygota</taxon>
        <taxon>Diptera</taxon>
        <taxon>Nematocera</taxon>
        <taxon>Culicoidea</taxon>
        <taxon>Culicidae</taxon>
        <taxon>Anophelinae</taxon>
        <taxon>Anopheles</taxon>
    </lineage>
</organism>
<name>A0A2M4D8I3_ANODA</name>
<protein>
    <submittedName>
        <fullName evidence="2">Putative secreted protein</fullName>
    </submittedName>
</protein>
<feature type="compositionally biased region" description="Basic and acidic residues" evidence="1">
    <location>
        <begin position="58"/>
        <end position="72"/>
    </location>
</feature>
<accession>A0A2M4D8I3</accession>
<dbReference type="AlphaFoldDB" id="A0A2M4D8I3"/>
<sequence length="72" mass="8032">MVNLQRNRLLFAVQSILNLLQAQSLRLHDGGEGEHERYPTQDAKDPERPMGSDGLVKIGKELQNDKAEHPAG</sequence>
<feature type="region of interest" description="Disordered" evidence="1">
    <location>
        <begin position="28"/>
        <end position="72"/>
    </location>
</feature>
<proteinExistence type="predicted"/>